<sequence>MVMLKNIMQLRFIVFETFAKINGKTGERIDGGLYLDAVVAVC</sequence>
<proteinExistence type="predicted"/>
<keyword evidence="2" id="KW-1185">Reference proteome</keyword>
<accession>A0A1M7Y0N8</accession>
<dbReference type="EMBL" id="FRFE01000003">
    <property type="protein sequence ID" value="SHO45136.1"/>
    <property type="molecule type" value="Genomic_DNA"/>
</dbReference>
<gene>
    <name evidence="1" type="ORF">SAMN02745220_01014</name>
</gene>
<dbReference type="Proteomes" id="UP000184603">
    <property type="component" value="Unassembled WGS sequence"/>
</dbReference>
<evidence type="ECO:0000313" key="2">
    <source>
        <dbReference type="Proteomes" id="UP000184603"/>
    </source>
</evidence>
<name>A0A1M7Y0N8_9BACT</name>
<evidence type="ECO:0000313" key="1">
    <source>
        <dbReference type="EMBL" id="SHO45136.1"/>
    </source>
</evidence>
<dbReference type="STRING" id="1121416.SAMN02745220_01014"/>
<reference evidence="1 2" key="1">
    <citation type="submission" date="2016-12" db="EMBL/GenBank/DDBJ databases">
        <authorList>
            <person name="Song W.-J."/>
            <person name="Kurnit D.M."/>
        </authorList>
    </citation>
    <scope>NUCLEOTIDE SEQUENCE [LARGE SCALE GENOMIC DNA]</scope>
    <source>
        <strain evidence="1 2">DSM 18488</strain>
    </source>
</reference>
<protein>
    <submittedName>
        <fullName evidence="1">Uncharacterized protein</fullName>
    </submittedName>
</protein>
<organism evidence="1 2">
    <name type="scientific">Desulfopila aestuarii DSM 18488</name>
    <dbReference type="NCBI Taxonomy" id="1121416"/>
    <lineage>
        <taxon>Bacteria</taxon>
        <taxon>Pseudomonadati</taxon>
        <taxon>Thermodesulfobacteriota</taxon>
        <taxon>Desulfobulbia</taxon>
        <taxon>Desulfobulbales</taxon>
        <taxon>Desulfocapsaceae</taxon>
        <taxon>Desulfopila</taxon>
    </lineage>
</organism>
<dbReference type="AlphaFoldDB" id="A0A1M7Y0N8"/>